<reference evidence="2" key="1">
    <citation type="journal article" date="2010" name="Mol. Biosyst.">
        <title>Complete genome sequence and comparative analysis of Shewanella violacea, a psychrophilic and piezophilic bacterium from deep sea floor sediments.</title>
        <authorList>
            <person name="Aono E."/>
            <person name="Baba T."/>
            <person name="Ara T."/>
            <person name="Nishi T."/>
            <person name="Nakamichi T."/>
            <person name="Inamoto E."/>
            <person name="Toyonaga H."/>
            <person name="Hasegawa M."/>
            <person name="Takai Y."/>
            <person name="Okumura Y."/>
            <person name="Baba M."/>
            <person name="Tomita M."/>
            <person name="Kato C."/>
            <person name="Oshima T."/>
            <person name="Nakasone K."/>
            <person name="Mori H."/>
        </authorList>
    </citation>
    <scope>NUCLEOTIDE SEQUENCE [LARGE SCALE GENOMIC DNA]</scope>
    <source>
        <strain evidence="2">JCM 10179 / CIP 106290 / LMG 19151 / DSS12</strain>
    </source>
</reference>
<gene>
    <name evidence="1" type="ordered locus">SVI_0626</name>
</gene>
<dbReference type="EMBL" id="AP011177">
    <property type="protein sequence ID" value="BAJ00597.1"/>
    <property type="molecule type" value="Genomic_DNA"/>
</dbReference>
<keyword evidence="2" id="KW-1185">Reference proteome</keyword>
<name>D4ZFZ8_SHEVD</name>
<proteinExistence type="predicted"/>
<organism evidence="1 2">
    <name type="scientific">Shewanella violacea (strain JCM 10179 / CIP 106290 / LMG 19151 / DSS12)</name>
    <dbReference type="NCBI Taxonomy" id="637905"/>
    <lineage>
        <taxon>Bacteria</taxon>
        <taxon>Pseudomonadati</taxon>
        <taxon>Pseudomonadota</taxon>
        <taxon>Gammaproteobacteria</taxon>
        <taxon>Alteromonadales</taxon>
        <taxon>Shewanellaceae</taxon>
        <taxon>Shewanella</taxon>
    </lineage>
</organism>
<evidence type="ECO:0000313" key="2">
    <source>
        <dbReference type="Proteomes" id="UP000002350"/>
    </source>
</evidence>
<evidence type="ECO:0000313" key="1">
    <source>
        <dbReference type="EMBL" id="BAJ00597.1"/>
    </source>
</evidence>
<protein>
    <submittedName>
        <fullName evidence="1">Uncharacterized protein</fullName>
    </submittedName>
</protein>
<dbReference type="AlphaFoldDB" id="D4ZFZ8"/>
<sequence>MLKCFENTRKREYEKARKREYEKARIRESEKARIRESENTRKREYEKARIRDNEKEQKLFLERTLFRSRFLAATKLPLEAALQRSRSTCLDFV</sequence>
<accession>D4ZFZ8</accession>
<dbReference type="KEGG" id="svo:SVI_0626"/>
<dbReference type="Proteomes" id="UP000002350">
    <property type="component" value="Chromosome"/>
</dbReference>
<dbReference type="STRING" id="637905.SVI_0626"/>
<dbReference type="HOGENOM" id="CLU_2397966_0_0_6"/>